<reference evidence="1 2" key="1">
    <citation type="submission" date="2014-04" db="EMBL/GenBank/DDBJ databases">
        <title>Evolutionary Origins and Diversification of the Mycorrhizal Mutualists.</title>
        <authorList>
            <consortium name="DOE Joint Genome Institute"/>
            <consortium name="Mycorrhizal Genomics Consortium"/>
            <person name="Kohler A."/>
            <person name="Kuo A."/>
            <person name="Nagy L.G."/>
            <person name="Floudas D."/>
            <person name="Copeland A."/>
            <person name="Barry K.W."/>
            <person name="Cichocki N."/>
            <person name="Veneault-Fourrey C."/>
            <person name="LaButti K."/>
            <person name="Lindquist E.A."/>
            <person name="Lipzen A."/>
            <person name="Lundell T."/>
            <person name="Morin E."/>
            <person name="Murat C."/>
            <person name="Riley R."/>
            <person name="Ohm R."/>
            <person name="Sun H."/>
            <person name="Tunlid A."/>
            <person name="Henrissat B."/>
            <person name="Grigoriev I.V."/>
            <person name="Hibbett D.S."/>
            <person name="Martin F."/>
        </authorList>
    </citation>
    <scope>NUCLEOTIDE SEQUENCE [LARGE SCALE GENOMIC DNA]</scope>
    <source>
        <strain evidence="1 2">Koide BX008</strain>
    </source>
</reference>
<dbReference type="EMBL" id="KN818270">
    <property type="protein sequence ID" value="KIL62509.1"/>
    <property type="molecule type" value="Genomic_DNA"/>
</dbReference>
<dbReference type="AlphaFoldDB" id="A0A0C2T7F8"/>
<organism evidence="1 2">
    <name type="scientific">Amanita muscaria (strain Koide BX008)</name>
    <dbReference type="NCBI Taxonomy" id="946122"/>
    <lineage>
        <taxon>Eukaryota</taxon>
        <taxon>Fungi</taxon>
        <taxon>Dikarya</taxon>
        <taxon>Basidiomycota</taxon>
        <taxon>Agaricomycotina</taxon>
        <taxon>Agaricomycetes</taxon>
        <taxon>Agaricomycetidae</taxon>
        <taxon>Agaricales</taxon>
        <taxon>Pluteineae</taxon>
        <taxon>Amanitaceae</taxon>
        <taxon>Amanita</taxon>
    </lineage>
</organism>
<dbReference type="InParanoid" id="A0A0C2T7F8"/>
<protein>
    <submittedName>
        <fullName evidence="1">Uncharacterized protein</fullName>
    </submittedName>
</protein>
<evidence type="ECO:0000313" key="2">
    <source>
        <dbReference type="Proteomes" id="UP000054549"/>
    </source>
</evidence>
<keyword evidence="2" id="KW-1185">Reference proteome</keyword>
<gene>
    <name evidence="1" type="ORF">M378DRAFT_165713</name>
</gene>
<dbReference type="OrthoDB" id="2991765at2759"/>
<proteinExistence type="predicted"/>
<evidence type="ECO:0000313" key="1">
    <source>
        <dbReference type="EMBL" id="KIL62509.1"/>
    </source>
</evidence>
<sequence length="76" mass="8973">MNVSKKELHTKLRRMRSLLKFEPHIDVHHRSFLDFLNEPSRSGGYYVSEQGGKRRYLELIVDSIVLHVSRVIQNPN</sequence>
<name>A0A0C2T7F8_AMAMK</name>
<dbReference type="Proteomes" id="UP000054549">
    <property type="component" value="Unassembled WGS sequence"/>
</dbReference>
<dbReference type="HOGENOM" id="CLU_174936_0_0_1"/>
<accession>A0A0C2T7F8</accession>